<dbReference type="PROSITE" id="PS01096">
    <property type="entry name" value="PPIC_PPIASE_1"/>
    <property type="match status" value="1"/>
</dbReference>
<sequence length="344" mass="38334">MKRLKKIVAAAVICMVAVSVMGCKMIEKTPEAIQQTVYAEVGNEKITKADLDNELKSTVESIKQKYGEDYENNAQIKDQLKQMKQQALNAMVNEKLMIQQASSIGVNPSEDELNSEVDKNIETLKSQYPEEGQFEQVLQANGYTEDSFKDYEKKQVLVKKVYDEIVKDATVSDDDIKSYYDENKDSKYSQGAGANASHILIAEKNADGSSIDYDKSLEKAKEIKAKLDAGGDFAQLAKDNSTDGSKDSGGSLGFVTYDKANYDKDFLAAFKNLKEGQISDPVKTQFGYHIIKATGLKSAQVTPLDEVKDDIKSELLQQKQSDAFNAKIDEWKQSVKVKTYEDKL</sequence>
<dbReference type="InterPro" id="IPR027304">
    <property type="entry name" value="Trigger_fact/SurA_dom_sf"/>
</dbReference>
<evidence type="ECO:0000313" key="10">
    <source>
        <dbReference type="Proteomes" id="UP000191154"/>
    </source>
</evidence>
<evidence type="ECO:0000259" key="8">
    <source>
        <dbReference type="PROSITE" id="PS50198"/>
    </source>
</evidence>
<dbReference type="Gene3D" id="3.10.50.40">
    <property type="match status" value="1"/>
</dbReference>
<evidence type="ECO:0000313" key="9">
    <source>
        <dbReference type="EMBL" id="OOM11168.1"/>
    </source>
</evidence>
<proteinExistence type="predicted"/>
<dbReference type="Pfam" id="PF13624">
    <property type="entry name" value="SurA_N_3"/>
    <property type="match status" value="1"/>
</dbReference>
<dbReference type="Pfam" id="PF13145">
    <property type="entry name" value="Rotamase_2"/>
    <property type="match status" value="1"/>
</dbReference>
<dbReference type="EC" id="5.2.1.8" evidence="2"/>
<evidence type="ECO:0000256" key="1">
    <source>
        <dbReference type="ARBA" id="ARBA00000971"/>
    </source>
</evidence>
<dbReference type="InterPro" id="IPR046357">
    <property type="entry name" value="PPIase_dom_sf"/>
</dbReference>
<comment type="caution">
    <text evidence="9">The sequence shown here is derived from an EMBL/GenBank/DDBJ whole genome shotgun (WGS) entry which is preliminary data.</text>
</comment>
<evidence type="ECO:0000256" key="5">
    <source>
        <dbReference type="ARBA" id="ARBA00023235"/>
    </source>
</evidence>
<comment type="catalytic activity">
    <reaction evidence="1">
        <text>[protein]-peptidylproline (omega=180) = [protein]-peptidylproline (omega=0)</text>
        <dbReference type="Rhea" id="RHEA:16237"/>
        <dbReference type="Rhea" id="RHEA-COMP:10747"/>
        <dbReference type="Rhea" id="RHEA-COMP:10748"/>
        <dbReference type="ChEBI" id="CHEBI:83833"/>
        <dbReference type="ChEBI" id="CHEBI:83834"/>
        <dbReference type="EC" id="5.2.1.8"/>
    </reaction>
</comment>
<evidence type="ECO:0000256" key="7">
    <source>
        <dbReference type="SAM" id="SignalP"/>
    </source>
</evidence>
<accession>A0A1S8N448</accession>
<dbReference type="PROSITE" id="PS50198">
    <property type="entry name" value="PPIC_PPIASE_2"/>
    <property type="match status" value="1"/>
</dbReference>
<dbReference type="AlphaFoldDB" id="A0A1S8N448"/>
<dbReference type="SUPFAM" id="SSF109998">
    <property type="entry name" value="Triger factor/SurA peptide-binding domain-like"/>
    <property type="match status" value="1"/>
</dbReference>
<dbReference type="EMBL" id="LZYZ01000005">
    <property type="protein sequence ID" value="OOM11168.1"/>
    <property type="molecule type" value="Genomic_DNA"/>
</dbReference>
<protein>
    <recommendedName>
        <fullName evidence="2">peptidylprolyl isomerase</fullName>
        <ecNumber evidence="2">5.2.1.8</ecNumber>
    </recommendedName>
</protein>
<dbReference type="InterPro" id="IPR000297">
    <property type="entry name" value="PPIase_PpiC"/>
</dbReference>
<dbReference type="NCBIfam" id="NF000809">
    <property type="entry name" value="PRK00059.1"/>
    <property type="match status" value="1"/>
</dbReference>
<dbReference type="SUPFAM" id="SSF54534">
    <property type="entry name" value="FKBP-like"/>
    <property type="match status" value="1"/>
</dbReference>
<evidence type="ECO:0000256" key="4">
    <source>
        <dbReference type="ARBA" id="ARBA00023110"/>
    </source>
</evidence>
<evidence type="ECO:0000256" key="2">
    <source>
        <dbReference type="ARBA" id="ARBA00013194"/>
    </source>
</evidence>
<feature type="chain" id="PRO_5038729000" description="peptidylprolyl isomerase" evidence="7">
    <location>
        <begin position="22"/>
        <end position="344"/>
    </location>
</feature>
<keyword evidence="4 6" id="KW-0697">Rotamase</keyword>
<feature type="signal peptide" evidence="7">
    <location>
        <begin position="1"/>
        <end position="21"/>
    </location>
</feature>
<dbReference type="Gene3D" id="1.10.4030.10">
    <property type="entry name" value="Porin chaperone SurA, peptide-binding domain"/>
    <property type="match status" value="2"/>
</dbReference>
<evidence type="ECO:0000256" key="6">
    <source>
        <dbReference type="PROSITE-ProRule" id="PRU00278"/>
    </source>
</evidence>
<keyword evidence="3 7" id="KW-0732">Signal</keyword>
<dbReference type="PANTHER" id="PTHR47245:SF1">
    <property type="entry name" value="FOLDASE PROTEIN PRSA"/>
    <property type="match status" value="1"/>
</dbReference>
<dbReference type="GO" id="GO:0003755">
    <property type="term" value="F:peptidyl-prolyl cis-trans isomerase activity"/>
    <property type="evidence" value="ECO:0007669"/>
    <property type="project" value="UniProtKB-KW"/>
</dbReference>
<organism evidence="9 10">
    <name type="scientific">Clostridium saccharobutylicum</name>
    <dbReference type="NCBI Taxonomy" id="169679"/>
    <lineage>
        <taxon>Bacteria</taxon>
        <taxon>Bacillati</taxon>
        <taxon>Bacillota</taxon>
        <taxon>Clostridia</taxon>
        <taxon>Eubacteriales</taxon>
        <taxon>Clostridiaceae</taxon>
        <taxon>Clostridium</taxon>
    </lineage>
</organism>
<evidence type="ECO:0000256" key="3">
    <source>
        <dbReference type="ARBA" id="ARBA00022729"/>
    </source>
</evidence>
<dbReference type="STRING" id="169679.CSACC_01120"/>
<dbReference type="PROSITE" id="PS51257">
    <property type="entry name" value="PROKAR_LIPOPROTEIN"/>
    <property type="match status" value="1"/>
</dbReference>
<dbReference type="InterPro" id="IPR050245">
    <property type="entry name" value="PrsA_foldase"/>
</dbReference>
<feature type="domain" description="PpiC" evidence="8">
    <location>
        <begin position="191"/>
        <end position="295"/>
    </location>
</feature>
<name>A0A1S8N448_CLOSA</name>
<dbReference type="RefSeq" id="WP_077865879.1">
    <property type="nucleotide sequence ID" value="NZ_LZYZ01000005.1"/>
</dbReference>
<dbReference type="PANTHER" id="PTHR47245">
    <property type="entry name" value="PEPTIDYLPROLYL ISOMERASE"/>
    <property type="match status" value="1"/>
</dbReference>
<dbReference type="Proteomes" id="UP000191154">
    <property type="component" value="Unassembled WGS sequence"/>
</dbReference>
<dbReference type="InterPro" id="IPR023058">
    <property type="entry name" value="PPIase_PpiC_CS"/>
</dbReference>
<gene>
    <name evidence="9" type="primary">prsA2</name>
    <name evidence="9" type="ORF">CLOSAC_27110</name>
</gene>
<reference evidence="9 10" key="1">
    <citation type="submission" date="2016-05" db="EMBL/GenBank/DDBJ databases">
        <title>Microbial solvent formation.</title>
        <authorList>
            <person name="Poehlein A."/>
            <person name="Montoya Solano J.D."/>
            <person name="Flitsch S."/>
            <person name="Krabben P."/>
            <person name="Duerre P."/>
            <person name="Daniel R."/>
        </authorList>
    </citation>
    <scope>NUCLEOTIDE SEQUENCE [LARGE SCALE GENOMIC DNA]</scope>
    <source>
        <strain evidence="9 10">L1-8</strain>
    </source>
</reference>
<keyword evidence="5 6" id="KW-0413">Isomerase</keyword>